<evidence type="ECO:0000313" key="1">
    <source>
        <dbReference type="EMBL" id="CDN85171.1"/>
    </source>
</evidence>
<dbReference type="AlphaFoldDB" id="A0AA36L391"/>
<protein>
    <submittedName>
        <fullName evidence="1">Uncharacterized protein</fullName>
    </submittedName>
</protein>
<proteinExistence type="predicted"/>
<gene>
    <name evidence="1" type="ORF">EC958_4775</name>
</gene>
<organism evidence="1 2">
    <name type="scientific">Escherichia coli O25b:H4-ST131</name>
    <dbReference type="NCBI Taxonomy" id="941322"/>
    <lineage>
        <taxon>Bacteria</taxon>
        <taxon>Pseudomonadati</taxon>
        <taxon>Pseudomonadota</taxon>
        <taxon>Gammaproteobacteria</taxon>
        <taxon>Enterobacterales</taxon>
        <taxon>Enterobacteriaceae</taxon>
        <taxon>Escherichia</taxon>
    </lineage>
</organism>
<name>A0AA36L391_ECOLX</name>
<accession>A0AA36L391</accession>
<dbReference type="Proteomes" id="UP000032727">
    <property type="component" value="Chromosome I"/>
</dbReference>
<sequence>MYFIVPVQVCVSRRVCTGLTKFNRDKIVQITEVLLAVIGGSIRGFIQQAVDH</sequence>
<dbReference type="EMBL" id="HG941718">
    <property type="protein sequence ID" value="CDN85171.1"/>
    <property type="molecule type" value="Genomic_DNA"/>
</dbReference>
<evidence type="ECO:0000313" key="2">
    <source>
        <dbReference type="Proteomes" id="UP000032727"/>
    </source>
</evidence>
<reference evidence="1 2" key="1">
    <citation type="journal article" date="2014" name="PLoS ONE">
        <title>The complete genome sequence of Escherichia coli EC958: a high quality reference sequence for the globally disseminated multidrug resistant E. coli O25b:H4-ST131 clone.</title>
        <authorList>
            <person name="Forde B.M."/>
            <person name="Ben Zakour N.L."/>
            <person name="Stanton-Cook M."/>
            <person name="Phan M.D."/>
            <person name="Totsika M."/>
            <person name="Peters K.M."/>
            <person name="Chan K.G."/>
            <person name="Schembri M.A."/>
            <person name="Upton M."/>
            <person name="Beatson S.A."/>
        </authorList>
    </citation>
    <scope>NUCLEOTIDE SEQUENCE [LARGE SCALE GENOMIC DNA]</scope>
    <source>
        <strain evidence="1 2">EC958</strain>
    </source>
</reference>
<dbReference type="KEGG" id="ecos:EC958_4775"/>